<reference evidence="1 2" key="1">
    <citation type="submission" date="2016-10" db="EMBL/GenBank/DDBJ databases">
        <authorList>
            <person name="Varghese N."/>
            <person name="Submissions S."/>
        </authorList>
    </citation>
    <scope>NUCLEOTIDE SEQUENCE [LARGE SCALE GENOMIC DNA]</scope>
    <source>
        <strain evidence="1 2">DSM 11449</strain>
    </source>
</reference>
<gene>
    <name evidence="1" type="ORF">SAMN05444420_10916</name>
</gene>
<accession>A0A1H2Z685</accession>
<keyword evidence="2" id="KW-1185">Reference proteome</keyword>
<name>A0A1H2Z685_9FLAO</name>
<dbReference type="OrthoDB" id="9815195at2"/>
<dbReference type="RefSeq" id="WP_016419322.1">
    <property type="nucleotide sequence ID" value="NZ_CAUQLQ010000003.1"/>
</dbReference>
<proteinExistence type="predicted"/>
<dbReference type="PANTHER" id="PTHR38477">
    <property type="entry name" value="HYPOTHETICAL EXPORTED PROTEIN"/>
    <property type="match status" value="1"/>
</dbReference>
<dbReference type="EMBL" id="FNND01000009">
    <property type="protein sequence ID" value="SDX12508.1"/>
    <property type="molecule type" value="Genomic_DNA"/>
</dbReference>
<comment type="caution">
    <text evidence="1">The sequence shown here is derived from an EMBL/GenBank/DDBJ whole genome shotgun (WGS) entry which is preliminary data.</text>
</comment>
<dbReference type="Pfam" id="PF13645">
    <property type="entry name" value="YkuD_2"/>
    <property type="match status" value="1"/>
</dbReference>
<evidence type="ECO:0000313" key="2">
    <source>
        <dbReference type="Proteomes" id="UP000182771"/>
    </source>
</evidence>
<protein>
    <submittedName>
        <fullName evidence="1">L,D-transpeptidase catalytic domain</fullName>
    </submittedName>
</protein>
<dbReference type="GeneID" id="85018135"/>
<dbReference type="PANTHER" id="PTHR38477:SF1">
    <property type="entry name" value="MUREIN L,D-TRANSPEPTIDASE CATALYTIC DOMAIN FAMILY PROTEIN"/>
    <property type="match status" value="1"/>
</dbReference>
<dbReference type="AlphaFoldDB" id="A0A1H2Z685"/>
<dbReference type="Proteomes" id="UP000182771">
    <property type="component" value="Unassembled WGS sequence"/>
</dbReference>
<sequence length="255" mass="29575">MKRITSFALSLFCFITATTFYGQQSNIVSSKLSRIVLDSLDSPHENFEYAIKRMYVDIKGREYDLDFKAFRYAYIGYQNMKLQNKLNDKRLLSIIDFTKDSDKKRFYTIDLDSRQILYHTYVAHGKKTGTSASTYFSNEEESHKSSLGFYVTGKTYNGDAGFSLKLYGNERNYNSNAYKRGIVIHTADYMNEDFLKRNGRFGRSLGCPVLPTNIYKEVIETIKDGTMVFAYYTNKRYLASSKYLKVSSLTEDNIF</sequence>
<organism evidence="1 2">
    <name type="scientific">Capnocytophaga granulosa</name>
    <dbReference type="NCBI Taxonomy" id="45242"/>
    <lineage>
        <taxon>Bacteria</taxon>
        <taxon>Pseudomonadati</taxon>
        <taxon>Bacteroidota</taxon>
        <taxon>Flavobacteriia</taxon>
        <taxon>Flavobacteriales</taxon>
        <taxon>Flavobacteriaceae</taxon>
        <taxon>Capnocytophaga</taxon>
    </lineage>
</organism>
<evidence type="ECO:0000313" key="1">
    <source>
        <dbReference type="EMBL" id="SDX12508.1"/>
    </source>
</evidence>
<dbReference type="InterPro" id="IPR032676">
    <property type="entry name" value="YkuD_2"/>
</dbReference>